<dbReference type="Gene3D" id="3.30.250.20">
    <property type="entry name" value="L1 transposable element, C-terminal domain"/>
    <property type="match status" value="1"/>
</dbReference>
<accession>A0AAV2KG20</accession>
<evidence type="ECO:0000313" key="5">
    <source>
        <dbReference type="Proteomes" id="UP001497482"/>
    </source>
</evidence>
<keyword evidence="2" id="KW-0732">Signal</keyword>
<sequence length="258" mass="28866">MGYRRRLVWALLLCTCLVHELLGAVSVGDTVTLFCNYTRGDPPLPPSPTIIWKSPSGETLSNSKDFNLTLKNVSRSQSGTYTCHIPDVRFQRTVKLSVTDKVIVPDVEDRSVPTGGAVGLIGSFLHSLFKETLGLDNEPRLDRSHRTAPRQSAPGERTHPRAIVCRLHYYSDCVDILRRARERGQIKVRDMTISVFPDYTDGVARAAFNDVRRQLRNIEGARYGLFYPARLRITYGGAEKEFTSADDAGQYVKTMTTG</sequence>
<keyword evidence="5" id="KW-1185">Reference proteome</keyword>
<dbReference type="InterPro" id="IPR003598">
    <property type="entry name" value="Ig_sub2"/>
</dbReference>
<evidence type="ECO:0000256" key="1">
    <source>
        <dbReference type="ARBA" id="ARBA00023319"/>
    </source>
</evidence>
<dbReference type="Proteomes" id="UP001497482">
    <property type="component" value="Chromosome 18"/>
</dbReference>
<dbReference type="InterPro" id="IPR003599">
    <property type="entry name" value="Ig_sub"/>
</dbReference>
<dbReference type="SUPFAM" id="SSF48726">
    <property type="entry name" value="Immunoglobulin"/>
    <property type="match status" value="1"/>
</dbReference>
<protein>
    <recommendedName>
        <fullName evidence="3">Ig-like domain-containing protein</fullName>
    </recommendedName>
</protein>
<dbReference type="SMART" id="SM00409">
    <property type="entry name" value="IG"/>
    <property type="match status" value="1"/>
</dbReference>
<evidence type="ECO:0000259" key="3">
    <source>
        <dbReference type="PROSITE" id="PS50835"/>
    </source>
</evidence>
<dbReference type="InterPro" id="IPR013783">
    <property type="entry name" value="Ig-like_fold"/>
</dbReference>
<dbReference type="InterPro" id="IPR036179">
    <property type="entry name" value="Ig-like_dom_sf"/>
</dbReference>
<reference evidence="4 5" key="1">
    <citation type="submission" date="2024-04" db="EMBL/GenBank/DDBJ databases">
        <authorList>
            <person name="Waldvogel A.-M."/>
            <person name="Schoenle A."/>
        </authorList>
    </citation>
    <scope>NUCLEOTIDE SEQUENCE [LARGE SCALE GENOMIC DNA]</scope>
</reference>
<dbReference type="EMBL" id="OZ035840">
    <property type="protein sequence ID" value="CAL1588539.1"/>
    <property type="molecule type" value="Genomic_DNA"/>
</dbReference>
<dbReference type="AlphaFoldDB" id="A0AAV2KG20"/>
<dbReference type="Gene3D" id="2.60.40.10">
    <property type="entry name" value="Immunoglobulins"/>
    <property type="match status" value="1"/>
</dbReference>
<dbReference type="InterPro" id="IPR007110">
    <property type="entry name" value="Ig-like_dom"/>
</dbReference>
<dbReference type="InterPro" id="IPR013151">
    <property type="entry name" value="Immunoglobulin_dom"/>
</dbReference>
<proteinExistence type="predicted"/>
<feature type="domain" description="Ig-like" evidence="3">
    <location>
        <begin position="28"/>
        <end position="99"/>
    </location>
</feature>
<feature type="chain" id="PRO_5043864383" description="Ig-like domain-containing protein" evidence="2">
    <location>
        <begin position="24"/>
        <end position="258"/>
    </location>
</feature>
<evidence type="ECO:0000256" key="2">
    <source>
        <dbReference type="SAM" id="SignalP"/>
    </source>
</evidence>
<name>A0AAV2KG20_KNICA</name>
<feature type="signal peptide" evidence="2">
    <location>
        <begin position="1"/>
        <end position="23"/>
    </location>
</feature>
<dbReference type="Pfam" id="PF00047">
    <property type="entry name" value="ig"/>
    <property type="match status" value="1"/>
</dbReference>
<keyword evidence="1" id="KW-0393">Immunoglobulin domain</keyword>
<dbReference type="PANTHER" id="PTHR11505">
    <property type="entry name" value="L1 TRANSPOSABLE ELEMENT-RELATED"/>
    <property type="match status" value="1"/>
</dbReference>
<organism evidence="4 5">
    <name type="scientific">Knipowitschia caucasica</name>
    <name type="common">Caucasian dwarf goby</name>
    <name type="synonym">Pomatoschistus caucasicus</name>
    <dbReference type="NCBI Taxonomy" id="637954"/>
    <lineage>
        <taxon>Eukaryota</taxon>
        <taxon>Metazoa</taxon>
        <taxon>Chordata</taxon>
        <taxon>Craniata</taxon>
        <taxon>Vertebrata</taxon>
        <taxon>Euteleostomi</taxon>
        <taxon>Actinopterygii</taxon>
        <taxon>Neopterygii</taxon>
        <taxon>Teleostei</taxon>
        <taxon>Neoteleostei</taxon>
        <taxon>Acanthomorphata</taxon>
        <taxon>Gobiaria</taxon>
        <taxon>Gobiiformes</taxon>
        <taxon>Gobioidei</taxon>
        <taxon>Gobiidae</taxon>
        <taxon>Gobiinae</taxon>
        <taxon>Knipowitschia</taxon>
    </lineage>
</organism>
<gene>
    <name evidence="4" type="ORF">KC01_LOCUS18321</name>
</gene>
<dbReference type="SMART" id="SM00408">
    <property type="entry name" value="IGc2"/>
    <property type="match status" value="1"/>
</dbReference>
<evidence type="ECO:0000313" key="4">
    <source>
        <dbReference type="EMBL" id="CAL1588539.1"/>
    </source>
</evidence>
<dbReference type="PROSITE" id="PS50835">
    <property type="entry name" value="IG_LIKE"/>
    <property type="match status" value="1"/>
</dbReference>
<dbReference type="InterPro" id="IPR042566">
    <property type="entry name" value="L1_C"/>
</dbReference>
<dbReference type="InterPro" id="IPR004244">
    <property type="entry name" value="Transposase_22"/>
</dbReference>